<organism evidence="1 2">
    <name type="scientific">Hymenobacter bucti</name>
    <dbReference type="NCBI Taxonomy" id="1844114"/>
    <lineage>
        <taxon>Bacteria</taxon>
        <taxon>Pseudomonadati</taxon>
        <taxon>Bacteroidota</taxon>
        <taxon>Cytophagia</taxon>
        <taxon>Cytophagales</taxon>
        <taxon>Hymenobacteraceae</taxon>
        <taxon>Hymenobacter</taxon>
    </lineage>
</organism>
<dbReference type="RefSeq" id="WP_382316219.1">
    <property type="nucleotide sequence ID" value="NZ_JBHUFD010000008.1"/>
</dbReference>
<name>A0ABW4QYC3_9BACT</name>
<protein>
    <submittedName>
        <fullName evidence="1">Imm7 family immunity protein</fullName>
    </submittedName>
</protein>
<evidence type="ECO:0000313" key="1">
    <source>
        <dbReference type="EMBL" id="MFD1874425.1"/>
    </source>
</evidence>
<proteinExistence type="predicted"/>
<evidence type="ECO:0000313" key="2">
    <source>
        <dbReference type="Proteomes" id="UP001597197"/>
    </source>
</evidence>
<dbReference type="Proteomes" id="UP001597197">
    <property type="component" value="Unassembled WGS sequence"/>
</dbReference>
<dbReference type="InterPro" id="IPR028965">
    <property type="entry name" value="Imm7"/>
</dbReference>
<accession>A0ABW4QYC3</accession>
<dbReference type="Pfam" id="PF15585">
    <property type="entry name" value="Imm7"/>
    <property type="match status" value="1"/>
</dbReference>
<comment type="caution">
    <text evidence="1">The sequence shown here is derived from an EMBL/GenBank/DDBJ whole genome shotgun (WGS) entry which is preliminary data.</text>
</comment>
<sequence length="130" mass="14564">MIEFNGWVRLALSTDGEGEDHGTSTVQAIRRLADGIRGYTTFPFVQVRNGSYYLHVAGNANHNGLDWAETNELLQEVARRFPAAYGLVHLRDDEDAHGNDNAFMVYVVRRGTVECHPDSFLSPCNPIIEE</sequence>
<reference evidence="2" key="1">
    <citation type="journal article" date="2019" name="Int. J. Syst. Evol. Microbiol.">
        <title>The Global Catalogue of Microorganisms (GCM) 10K type strain sequencing project: providing services to taxonomists for standard genome sequencing and annotation.</title>
        <authorList>
            <consortium name="The Broad Institute Genomics Platform"/>
            <consortium name="The Broad Institute Genome Sequencing Center for Infectious Disease"/>
            <person name="Wu L."/>
            <person name="Ma J."/>
        </authorList>
    </citation>
    <scope>NUCLEOTIDE SEQUENCE [LARGE SCALE GENOMIC DNA]</scope>
    <source>
        <strain evidence="2">CGMCC 1.15795</strain>
    </source>
</reference>
<dbReference type="EMBL" id="JBHUFD010000008">
    <property type="protein sequence ID" value="MFD1874425.1"/>
    <property type="molecule type" value="Genomic_DNA"/>
</dbReference>
<keyword evidence="2" id="KW-1185">Reference proteome</keyword>
<gene>
    <name evidence="1" type="ORF">ACFSDX_18415</name>
</gene>